<proteinExistence type="predicted"/>
<dbReference type="STRING" id="1618671.UY67_C0032G0009"/>
<dbReference type="EMBL" id="LCQW01000032">
    <property type="protein sequence ID" value="KKW22927.1"/>
    <property type="molecule type" value="Genomic_DNA"/>
</dbReference>
<accession>A0A0G1Z5Z7</accession>
<name>A0A0G1Z5Z7_9BACT</name>
<organism evidence="2 3">
    <name type="scientific">Candidatus Kaiserbacteria bacterium GW2011_GWA2_52_12</name>
    <dbReference type="NCBI Taxonomy" id="1618671"/>
    <lineage>
        <taxon>Bacteria</taxon>
        <taxon>Candidatus Kaiseribacteriota</taxon>
    </lineage>
</organism>
<protein>
    <recommendedName>
        <fullName evidence="1">Bacteriophage T5 Orf172 DNA-binding domain-containing protein</fullName>
    </recommendedName>
</protein>
<evidence type="ECO:0000313" key="3">
    <source>
        <dbReference type="Proteomes" id="UP000034273"/>
    </source>
</evidence>
<feature type="domain" description="Bacteriophage T5 Orf172 DNA-binding" evidence="1">
    <location>
        <begin position="1"/>
        <end position="79"/>
    </location>
</feature>
<comment type="caution">
    <text evidence="2">The sequence shown here is derived from an EMBL/GenBank/DDBJ whole genome shotgun (WGS) entry which is preliminary data.</text>
</comment>
<gene>
    <name evidence="2" type="ORF">UY67_C0032G0009</name>
</gene>
<dbReference type="Proteomes" id="UP000034273">
    <property type="component" value="Unassembled WGS sequence"/>
</dbReference>
<evidence type="ECO:0000259" key="1">
    <source>
        <dbReference type="SMART" id="SM00974"/>
    </source>
</evidence>
<sequence length="216" mass="24318">MPDYIKIGKTTTSVEQRVRELSAVTAVPIPFECHYAARVENIDEVESALHDAFGDYRINPRREFFTVAPEQVVAVLKLLSLEDVTPSRDAGVESKEDAVALEDARKRRSAFNFKLVSIPAGAELAFIRDEKITCRVADDQKHVEFKGETTSLSSAAQNALESKWMVQGPAYWTYEGEILDDRRRRLEEGDYEDVGGGIKVASDEFIQKQLDSMQEK</sequence>
<dbReference type="Pfam" id="PF13455">
    <property type="entry name" value="MUG113"/>
    <property type="match status" value="1"/>
</dbReference>
<reference evidence="2 3" key="1">
    <citation type="journal article" date="2015" name="Nature">
        <title>rRNA introns, odd ribosomes, and small enigmatic genomes across a large radiation of phyla.</title>
        <authorList>
            <person name="Brown C.T."/>
            <person name="Hug L.A."/>
            <person name="Thomas B.C."/>
            <person name="Sharon I."/>
            <person name="Castelle C.J."/>
            <person name="Singh A."/>
            <person name="Wilkins M.J."/>
            <person name="Williams K.H."/>
            <person name="Banfield J.F."/>
        </authorList>
    </citation>
    <scope>NUCLEOTIDE SEQUENCE [LARGE SCALE GENOMIC DNA]</scope>
</reference>
<dbReference type="AlphaFoldDB" id="A0A0G1Z5Z7"/>
<dbReference type="InterPro" id="IPR018306">
    <property type="entry name" value="Phage_T5_Orf172_DNA-bd"/>
</dbReference>
<evidence type="ECO:0000313" key="2">
    <source>
        <dbReference type="EMBL" id="KKW22927.1"/>
    </source>
</evidence>
<dbReference type="SMART" id="SM00974">
    <property type="entry name" value="T5orf172"/>
    <property type="match status" value="1"/>
</dbReference>